<sequence length="779" mass="88228">MFVIKRNGKQEAVHFDKITARLHKLVYGLAVDEKDVIEIAKKVIQGIYDNVTTTELDNLAAETAAAYTTVHPDFAVLAARIAVSNLHKNTLKSFSKTTKLLYDYIDPVTNTYAPLLSKETYDIIRKNADAIDSSIIYDRDYNFDYFGFKTLERSYLIRTNGKITERPQHLFMRVAIGVHKEDIAAAIETYNLMSEKWFIHATPTLFNAGTPKPQMSSCFLLSMTEDSISGIFDTLKRCALISQSAGGIGLSIHNVRATGSYIKGTGGISNGIIPMLRVYNDTARYVDQGGGKRKGAIAVYLEPWHADIFDFLDLRKNHGKEEMRARDLFPALWIPDLFMQRVEENADWSLFDPNEAPGLYDTYGDEFAALYQQYEQEGKFRRQVKARELWNAILEAQIETGTPYICYKDAVNEKSNQKNIGVIRSSNLCTEIMEFTNAGEVAVCNLASLALPRYVAENGFDFQKLYEVTKIVTRNLNKVIDGNYYPVPETQNSNFRHRPIGLGVQGLADVFLLLRMPFESEEARQLNKDIFETIYYAAMESSMELAKEQGAYESFKGSPLSEGKFQFDLWNVEPSDRWDWADLRKDVMEFGVRNSLLVAPMPTASTSQILGNNECFEPYTSNVYNRRVLSGEFVVVNKHLLKDLIELNLWDAQMKNRLIAENGSVQNIEEIPTDLKELYKTVWEIKQKTIIDMAADRGAFICQSQSLNLFMAEPNMAKLTSMHFHSWKSGLKTGMYYLRTKAAADAIKFTVETVQSAEDKQAEISCSLDNPEECIACGS</sequence>
<protein>
    <submittedName>
        <fullName evidence="1">Ribonucleoside-diphosphate reductase subunit alpha</fullName>
        <ecNumber evidence="1">1.17.4.1</ecNumber>
    </submittedName>
</protein>
<evidence type="ECO:0000313" key="2">
    <source>
        <dbReference type="Proteomes" id="UP001485301"/>
    </source>
</evidence>
<keyword evidence="1" id="KW-0560">Oxidoreductase</keyword>
<evidence type="ECO:0000313" key="1">
    <source>
        <dbReference type="EMBL" id="WZN57642.1"/>
    </source>
</evidence>
<dbReference type="Proteomes" id="UP001485301">
    <property type="component" value="Chromosome"/>
</dbReference>
<name>A0ACD5C7L6_9SPHI</name>
<gene>
    <name evidence="1" type="ORF">AACH28_08895</name>
</gene>
<accession>A0ACD5C7L6</accession>
<dbReference type="EMBL" id="CP151087">
    <property type="protein sequence ID" value="WZN57642.1"/>
    <property type="molecule type" value="Genomic_DNA"/>
</dbReference>
<reference evidence="1" key="1">
    <citation type="submission" date="2024-04" db="EMBL/GenBank/DDBJ databases">
        <title>Complete genome sequence of Sphingobacterium thalpophiium BAA-1094.</title>
        <authorList>
            <person name="Adaikpoh B.I."/>
        </authorList>
    </citation>
    <scope>NUCLEOTIDE SEQUENCE</scope>
    <source>
        <strain evidence="1">BAA-1094</strain>
    </source>
</reference>
<organism evidence="1 2">
    <name type="scientific">Sphingobacterium thalpophilum</name>
    <dbReference type="NCBI Taxonomy" id="259"/>
    <lineage>
        <taxon>Bacteria</taxon>
        <taxon>Pseudomonadati</taxon>
        <taxon>Bacteroidota</taxon>
        <taxon>Sphingobacteriia</taxon>
        <taxon>Sphingobacteriales</taxon>
        <taxon>Sphingobacteriaceae</taxon>
        <taxon>Sphingobacterium</taxon>
    </lineage>
</organism>
<proteinExistence type="predicted"/>
<dbReference type="EC" id="1.17.4.1" evidence="1"/>
<keyword evidence="2" id="KW-1185">Reference proteome</keyword>